<evidence type="ECO:0000256" key="1">
    <source>
        <dbReference type="ARBA" id="ARBA00001412"/>
    </source>
</evidence>
<keyword evidence="7" id="KW-0732">Signal</keyword>
<dbReference type="GO" id="GO:0048046">
    <property type="term" value="C:apoplast"/>
    <property type="evidence" value="ECO:0007669"/>
    <property type="project" value="UniProtKB-SubCell"/>
</dbReference>
<comment type="similarity">
    <text evidence="3 12">Belongs to the glycosyl hydrolase 35 family.</text>
</comment>
<dbReference type="InterPro" id="IPR031330">
    <property type="entry name" value="Gly_Hdrlase_35_cat"/>
</dbReference>
<evidence type="ECO:0000256" key="4">
    <source>
        <dbReference type="ARBA" id="ARBA00012756"/>
    </source>
</evidence>
<dbReference type="InterPro" id="IPR041392">
    <property type="entry name" value="GHD"/>
</dbReference>
<organism evidence="15">
    <name type="scientific">Salix viminalis</name>
    <name type="common">Common osier</name>
    <name type="synonym">Basket willow</name>
    <dbReference type="NCBI Taxonomy" id="40686"/>
    <lineage>
        <taxon>Eukaryota</taxon>
        <taxon>Viridiplantae</taxon>
        <taxon>Streptophyta</taxon>
        <taxon>Embryophyta</taxon>
        <taxon>Tracheophyta</taxon>
        <taxon>Spermatophyta</taxon>
        <taxon>Magnoliopsida</taxon>
        <taxon>eudicotyledons</taxon>
        <taxon>Gunneridae</taxon>
        <taxon>Pentapetalae</taxon>
        <taxon>rosids</taxon>
        <taxon>fabids</taxon>
        <taxon>Malpighiales</taxon>
        <taxon>Salicaceae</taxon>
        <taxon>Saliceae</taxon>
        <taxon>Salix</taxon>
    </lineage>
</organism>
<dbReference type="SUPFAM" id="SSF49785">
    <property type="entry name" value="Galactose-binding domain-like"/>
    <property type="match status" value="2"/>
</dbReference>
<dbReference type="SUPFAM" id="SSF51445">
    <property type="entry name" value="(Trans)glycosidases"/>
    <property type="match status" value="1"/>
</dbReference>
<dbReference type="InterPro" id="IPR017853">
    <property type="entry name" value="GH"/>
</dbReference>
<dbReference type="InterPro" id="IPR008979">
    <property type="entry name" value="Galactose-bd-like_sf"/>
</dbReference>
<feature type="domain" description="SUEL-type lectin" evidence="14">
    <location>
        <begin position="775"/>
        <end position="862"/>
    </location>
</feature>
<dbReference type="InterPro" id="IPR019801">
    <property type="entry name" value="Glyco_hydro_35_CS"/>
</dbReference>
<proteinExistence type="inferred from homology"/>
<reference evidence="15" key="1">
    <citation type="submission" date="2019-03" db="EMBL/GenBank/DDBJ databases">
        <authorList>
            <person name="Mank J."/>
            <person name="Almeida P."/>
        </authorList>
    </citation>
    <scope>NUCLEOTIDE SEQUENCE</scope>
    <source>
        <strain evidence="15">78183</strain>
    </source>
</reference>
<evidence type="ECO:0000256" key="12">
    <source>
        <dbReference type="RuleBase" id="RU003679"/>
    </source>
</evidence>
<dbReference type="Pfam" id="PF21467">
    <property type="entry name" value="BetaGal_gal-bd"/>
    <property type="match status" value="2"/>
</dbReference>
<dbReference type="CDD" id="cd22842">
    <property type="entry name" value="Gal_Rha_Lectin_BGal"/>
    <property type="match status" value="1"/>
</dbReference>
<dbReference type="Pfam" id="PF01301">
    <property type="entry name" value="Glyco_hydro_35"/>
    <property type="match status" value="1"/>
</dbReference>
<sequence length="862" mass="95112">MPQFSSSKQDPLRLSRLVSVKHSGRAVRHSTLSSAVSSSHQHLVTTFITTKVTAPAIVVFLTRDHSSSISNRETLYMRRVLLLVAAVLAVIGSGSVVHGGDVTYDGRSLIIGGRRKIVFSGSIHYPRTTPEMWPSLIAKAKEGGLDAIETYVFWNAHEPQPGHYDFSGRHDIVSFIKEVHAQGLYACLRIGPFIQSEWSYGGLPFWLHDIPGIVFRSDNEPFKVYMQNFTAKIVSMMKSENLYASQGGPIILSQIENEYDTVQKAYGQEGLAYVQWAAHMAEGLQTGVPWVMCKQNNAPDHKPAIWTENWTTRYQVYGEDAPVRSAEDIAFHVTLFIAAKKGSFVNYYMTMIFLLKPDFALQYHGGTNFGRTASAFVTTSYYDQAPLDEYGLIRQPKWGHLKELHAALRLCSTPLLSGVKVNLYLGPQQQAYIFNAVSGECAAFLINNDTINAASVPFRNASYDLPPMSISILPDCKNVSTQYTTRTMGRGKVLDAADMWQEFTEAIPNFDSTSTKSETLMEQMNTTKDSSDYLWYTSRFQLESSDTQAILEVSSLGHALHAFVNGQAVGSAHGSHKNPRFKFERSVSLSKGINYVSILSVMVGMPNSGAFLERRAAGLRTVKIRDKLDNYDLTNYSWGYQIGLQGETLQIYTEQRSSQVQWKKFSNAGNPLTWYKTQVDAPPGHAPVALNLASMGKGEAWVNGQSIGRYWPSYRSPNGSAQTWYNVPRSFLKPTGNLLVLLEENGGNPLQISLDTASISQVCGHVTASHMAPVSGRRPKVLLACPSKSKISRISFASYGTPLGSCTSSLALGTCHSQNSKSVVEEACLGKMKCSIAVSDRRFGGDPCPTELKSLIAVAECQ</sequence>
<dbReference type="GO" id="GO:0004565">
    <property type="term" value="F:beta-galactosidase activity"/>
    <property type="evidence" value="ECO:0007669"/>
    <property type="project" value="UniProtKB-EC"/>
</dbReference>
<keyword evidence="10 11" id="KW-0326">Glycosidase</keyword>
<dbReference type="Gene3D" id="2.60.120.260">
    <property type="entry name" value="Galactose-binding domain-like"/>
    <property type="match status" value="2"/>
</dbReference>
<dbReference type="EMBL" id="CAADRP010001752">
    <property type="protein sequence ID" value="VFU51196.1"/>
    <property type="molecule type" value="Genomic_DNA"/>
</dbReference>
<keyword evidence="8 11" id="KW-0378">Hydrolase</keyword>
<dbReference type="InterPro" id="IPR048913">
    <property type="entry name" value="BetaGal_gal-bd"/>
</dbReference>
<keyword evidence="6" id="KW-0964">Secreted</keyword>
<dbReference type="PRINTS" id="PR00742">
    <property type="entry name" value="GLHYDRLASE35"/>
</dbReference>
<evidence type="ECO:0000256" key="13">
    <source>
        <dbReference type="SAM" id="Phobius"/>
    </source>
</evidence>
<evidence type="ECO:0000256" key="2">
    <source>
        <dbReference type="ARBA" id="ARBA00004271"/>
    </source>
</evidence>
<evidence type="ECO:0000256" key="5">
    <source>
        <dbReference type="ARBA" id="ARBA00022523"/>
    </source>
</evidence>
<dbReference type="AlphaFoldDB" id="A0A6N2MSJ3"/>
<evidence type="ECO:0000256" key="11">
    <source>
        <dbReference type="RuleBase" id="RU000675"/>
    </source>
</evidence>
<accession>A0A6N2MSJ3</accession>
<keyword evidence="13" id="KW-0472">Membrane</keyword>
<dbReference type="Gene3D" id="3.20.20.80">
    <property type="entry name" value="Glycosidases"/>
    <property type="match status" value="1"/>
</dbReference>
<dbReference type="Pfam" id="PF02140">
    <property type="entry name" value="SUEL_Lectin"/>
    <property type="match status" value="1"/>
</dbReference>
<evidence type="ECO:0000256" key="3">
    <source>
        <dbReference type="ARBA" id="ARBA00009809"/>
    </source>
</evidence>
<keyword evidence="13" id="KW-1133">Transmembrane helix</keyword>
<protein>
    <recommendedName>
        <fullName evidence="4 11">Beta-galactosidase</fullName>
        <ecNumber evidence="4 11">3.2.1.23</ecNumber>
    </recommendedName>
</protein>
<dbReference type="Pfam" id="PF17834">
    <property type="entry name" value="GHD"/>
    <property type="match status" value="1"/>
</dbReference>
<name>A0A6N2MSJ3_SALVM</name>
<keyword evidence="5" id="KW-0052">Apoplast</keyword>
<evidence type="ECO:0000256" key="6">
    <source>
        <dbReference type="ARBA" id="ARBA00022525"/>
    </source>
</evidence>
<dbReference type="InterPro" id="IPR001944">
    <property type="entry name" value="Glycoside_Hdrlase_35"/>
</dbReference>
<evidence type="ECO:0000256" key="7">
    <source>
        <dbReference type="ARBA" id="ARBA00022729"/>
    </source>
</evidence>
<comment type="catalytic activity">
    <reaction evidence="1 11">
        <text>Hydrolysis of terminal non-reducing beta-D-galactose residues in beta-D-galactosides.</text>
        <dbReference type="EC" id="3.2.1.23"/>
    </reaction>
</comment>
<evidence type="ECO:0000256" key="10">
    <source>
        <dbReference type="ARBA" id="ARBA00023295"/>
    </source>
</evidence>
<evidence type="ECO:0000256" key="9">
    <source>
        <dbReference type="ARBA" id="ARBA00023180"/>
    </source>
</evidence>
<dbReference type="InterPro" id="IPR000922">
    <property type="entry name" value="Lectin_gal-bd_dom"/>
</dbReference>
<feature type="transmembrane region" description="Helical" evidence="13">
    <location>
        <begin position="80"/>
        <end position="100"/>
    </location>
</feature>
<dbReference type="GO" id="GO:0030246">
    <property type="term" value="F:carbohydrate binding"/>
    <property type="evidence" value="ECO:0007669"/>
    <property type="project" value="InterPro"/>
</dbReference>
<evidence type="ECO:0000259" key="14">
    <source>
        <dbReference type="PROSITE" id="PS50228"/>
    </source>
</evidence>
<keyword evidence="9" id="KW-0325">Glycoprotein</keyword>
<dbReference type="FunFam" id="2.60.120.260:FF:000050">
    <property type="entry name" value="Beta-galactosidase"/>
    <property type="match status" value="1"/>
</dbReference>
<dbReference type="PANTHER" id="PTHR23421">
    <property type="entry name" value="BETA-GALACTOSIDASE RELATED"/>
    <property type="match status" value="1"/>
</dbReference>
<comment type="subcellular location">
    <subcellularLocation>
        <location evidence="2">Secreted</location>
        <location evidence="2">Extracellular space</location>
        <location evidence="2">Apoplast</location>
    </subcellularLocation>
</comment>
<evidence type="ECO:0000256" key="8">
    <source>
        <dbReference type="ARBA" id="ARBA00022801"/>
    </source>
</evidence>
<dbReference type="FunFam" id="3.20.20.80:FF:000006">
    <property type="entry name" value="Beta-galactosidase"/>
    <property type="match status" value="1"/>
</dbReference>
<dbReference type="InterPro" id="IPR043159">
    <property type="entry name" value="Lectin_gal-bd_sf"/>
</dbReference>
<dbReference type="PROSITE" id="PS01182">
    <property type="entry name" value="GLYCOSYL_HYDROL_F35"/>
    <property type="match status" value="1"/>
</dbReference>
<gene>
    <name evidence="15" type="ORF">SVIM_LOCUS344950</name>
</gene>
<dbReference type="GO" id="GO:0005975">
    <property type="term" value="P:carbohydrate metabolic process"/>
    <property type="evidence" value="ECO:0007669"/>
    <property type="project" value="InterPro"/>
</dbReference>
<dbReference type="Gene3D" id="2.60.120.740">
    <property type="match status" value="1"/>
</dbReference>
<dbReference type="EC" id="3.2.1.23" evidence="4 11"/>
<keyword evidence="13" id="KW-0812">Transmembrane</keyword>
<dbReference type="PROSITE" id="PS50228">
    <property type="entry name" value="SUEL_LECTIN"/>
    <property type="match status" value="1"/>
</dbReference>
<evidence type="ECO:0000313" key="15">
    <source>
        <dbReference type="EMBL" id="VFU51196.1"/>
    </source>
</evidence>